<reference evidence="2 3" key="1">
    <citation type="submission" date="2018-11" db="EMBL/GenBank/DDBJ databases">
        <authorList>
            <consortium name="Pathogen Informatics"/>
        </authorList>
    </citation>
    <scope>NUCLEOTIDE SEQUENCE [LARGE SCALE GENOMIC DNA]</scope>
</reference>
<reference evidence="4" key="2">
    <citation type="submission" date="2019-09" db="UniProtKB">
        <authorList>
            <consortium name="WormBaseParasite"/>
        </authorList>
    </citation>
    <scope>IDENTIFICATION</scope>
</reference>
<feature type="compositionally biased region" description="Basic and acidic residues" evidence="1">
    <location>
        <begin position="27"/>
        <end position="39"/>
    </location>
</feature>
<dbReference type="AlphaFoldDB" id="A0A183GRE8"/>
<protein>
    <submittedName>
        <fullName evidence="2 4">Uncharacterized protein</fullName>
    </submittedName>
</protein>
<proteinExistence type="predicted"/>
<feature type="region of interest" description="Disordered" evidence="1">
    <location>
        <begin position="1"/>
        <end position="55"/>
    </location>
</feature>
<sequence length="101" mass="11311">MTKISGRRARITQRDGDIFSQSPTAGDDPRRVRAHRSPDAFRVSARSSDDRGDDDDGLAELVPRFSLSSHGHFFGHHIEPMVSIDFERILRLFALSLAAFS</sequence>
<gene>
    <name evidence="2" type="ORF">HPBE_LOCUS25267</name>
</gene>
<evidence type="ECO:0000256" key="1">
    <source>
        <dbReference type="SAM" id="MobiDB-lite"/>
    </source>
</evidence>
<name>A0A183GRE8_HELPZ</name>
<dbReference type="WBParaSite" id="HPBE_0002526801-mRNA-1">
    <property type="protein sequence ID" value="HPBE_0002526801-mRNA-1"/>
    <property type="gene ID" value="HPBE_0002526801"/>
</dbReference>
<organism evidence="3 4">
    <name type="scientific">Heligmosomoides polygyrus</name>
    <name type="common">Parasitic roundworm</name>
    <dbReference type="NCBI Taxonomy" id="6339"/>
    <lineage>
        <taxon>Eukaryota</taxon>
        <taxon>Metazoa</taxon>
        <taxon>Ecdysozoa</taxon>
        <taxon>Nematoda</taxon>
        <taxon>Chromadorea</taxon>
        <taxon>Rhabditida</taxon>
        <taxon>Rhabditina</taxon>
        <taxon>Rhabditomorpha</taxon>
        <taxon>Strongyloidea</taxon>
        <taxon>Heligmosomidae</taxon>
        <taxon>Heligmosomoides</taxon>
    </lineage>
</organism>
<evidence type="ECO:0000313" key="4">
    <source>
        <dbReference type="WBParaSite" id="HPBE_0002526801-mRNA-1"/>
    </source>
</evidence>
<accession>A0A183GRE8</accession>
<evidence type="ECO:0000313" key="2">
    <source>
        <dbReference type="EMBL" id="VDP50140.1"/>
    </source>
</evidence>
<feature type="compositionally biased region" description="Basic residues" evidence="1">
    <location>
        <begin position="1"/>
        <end position="11"/>
    </location>
</feature>
<evidence type="ECO:0000313" key="3">
    <source>
        <dbReference type="Proteomes" id="UP000050761"/>
    </source>
</evidence>
<keyword evidence="3" id="KW-1185">Reference proteome</keyword>
<dbReference type="EMBL" id="UZAH01037633">
    <property type="protein sequence ID" value="VDP50140.1"/>
    <property type="molecule type" value="Genomic_DNA"/>
</dbReference>
<accession>A0A3P8E4U0</accession>
<dbReference type="Proteomes" id="UP000050761">
    <property type="component" value="Unassembled WGS sequence"/>
</dbReference>